<name>A0A8H5UHG8_9HYPO</name>
<keyword evidence="8" id="KW-1185">Reference proteome</keyword>
<sequence>MAKYWLTASAPTGTKRGHSVSKNRTLLPVQLFRSHYEATLSAFNSIQTDVGMVDVKLLRQFEEESKLDDASKLYRDLSMTLHKCSMKLAELGRRRKFEEELGARLQEDLKSDSKLKVVVEIYSRMSQSRDSDIESLPGKIEIQRNVHDSYLQARLAGKSLRDSKAMKTLSILTILFLPGAFIATIFSANMFEFTSKNQQVRIYFAIIIPLTAVLMICWVLWLKNTPERGDAESGFRYRPVKNMDWHKEGKED</sequence>
<evidence type="ECO:0000313" key="7">
    <source>
        <dbReference type="EMBL" id="KAF5687870.1"/>
    </source>
</evidence>
<keyword evidence="2 6" id="KW-0812">Transmembrane</keyword>
<dbReference type="GO" id="GO:0016020">
    <property type="term" value="C:membrane"/>
    <property type="evidence" value="ECO:0007669"/>
    <property type="project" value="UniProtKB-SubCell"/>
</dbReference>
<dbReference type="SUPFAM" id="SSF144083">
    <property type="entry name" value="Magnesium transport protein CorA, transmembrane region"/>
    <property type="match status" value="1"/>
</dbReference>
<evidence type="ECO:0000256" key="2">
    <source>
        <dbReference type="ARBA" id="ARBA00022692"/>
    </source>
</evidence>
<feature type="region of interest" description="Disordered" evidence="5">
    <location>
        <begin position="1"/>
        <end position="20"/>
    </location>
</feature>
<dbReference type="InterPro" id="IPR002523">
    <property type="entry name" value="MgTranspt_CorA/ZnTranspt_ZntB"/>
</dbReference>
<dbReference type="Proteomes" id="UP000562682">
    <property type="component" value="Unassembled WGS sequence"/>
</dbReference>
<protein>
    <submittedName>
        <fullName evidence="7">Mg2+ transporter like zinc transport</fullName>
    </submittedName>
</protein>
<keyword evidence="3 6" id="KW-1133">Transmembrane helix</keyword>
<evidence type="ECO:0000313" key="8">
    <source>
        <dbReference type="Proteomes" id="UP000562682"/>
    </source>
</evidence>
<dbReference type="Gene3D" id="1.20.58.340">
    <property type="entry name" value="Magnesium transport protein CorA, transmembrane region"/>
    <property type="match status" value="1"/>
</dbReference>
<feature type="transmembrane region" description="Helical" evidence="6">
    <location>
        <begin position="200"/>
        <end position="221"/>
    </location>
</feature>
<gene>
    <name evidence="7" type="ORF">FDENT_5160</name>
</gene>
<comment type="subcellular location">
    <subcellularLocation>
        <location evidence="1">Membrane</location>
        <topology evidence="1">Multi-pass membrane protein</topology>
    </subcellularLocation>
</comment>
<proteinExistence type="predicted"/>
<organism evidence="7 8">
    <name type="scientific">Fusarium denticulatum</name>
    <dbReference type="NCBI Taxonomy" id="48507"/>
    <lineage>
        <taxon>Eukaryota</taxon>
        <taxon>Fungi</taxon>
        <taxon>Dikarya</taxon>
        <taxon>Ascomycota</taxon>
        <taxon>Pezizomycotina</taxon>
        <taxon>Sordariomycetes</taxon>
        <taxon>Hypocreomycetidae</taxon>
        <taxon>Hypocreales</taxon>
        <taxon>Nectriaceae</taxon>
        <taxon>Fusarium</taxon>
        <taxon>Fusarium fujikuroi species complex</taxon>
    </lineage>
</organism>
<dbReference type="InterPro" id="IPR045863">
    <property type="entry name" value="CorA_TM1_TM2"/>
</dbReference>
<dbReference type="AlphaFoldDB" id="A0A8H5UHG8"/>
<evidence type="ECO:0000256" key="1">
    <source>
        <dbReference type="ARBA" id="ARBA00004141"/>
    </source>
</evidence>
<dbReference type="GO" id="GO:0046873">
    <property type="term" value="F:metal ion transmembrane transporter activity"/>
    <property type="evidence" value="ECO:0007669"/>
    <property type="project" value="InterPro"/>
</dbReference>
<evidence type="ECO:0000256" key="3">
    <source>
        <dbReference type="ARBA" id="ARBA00022989"/>
    </source>
</evidence>
<evidence type="ECO:0000256" key="6">
    <source>
        <dbReference type="SAM" id="Phobius"/>
    </source>
</evidence>
<dbReference type="Pfam" id="PF01544">
    <property type="entry name" value="CorA"/>
    <property type="match status" value="1"/>
</dbReference>
<accession>A0A8H5UHG8</accession>
<comment type="caution">
    <text evidence="7">The sequence shown here is derived from an EMBL/GenBank/DDBJ whole genome shotgun (WGS) entry which is preliminary data.</text>
</comment>
<dbReference type="EMBL" id="JAAOAK010000127">
    <property type="protein sequence ID" value="KAF5687870.1"/>
    <property type="molecule type" value="Genomic_DNA"/>
</dbReference>
<evidence type="ECO:0000256" key="4">
    <source>
        <dbReference type="ARBA" id="ARBA00023136"/>
    </source>
</evidence>
<reference evidence="7 8" key="1">
    <citation type="submission" date="2020-05" db="EMBL/GenBank/DDBJ databases">
        <title>Identification and distribution of gene clusters putatively required for synthesis of sphingolipid metabolism inhibitors in phylogenetically diverse species of the filamentous fungus Fusarium.</title>
        <authorList>
            <person name="Kim H.-S."/>
            <person name="Busman M."/>
            <person name="Brown D.W."/>
            <person name="Divon H."/>
            <person name="Uhlig S."/>
            <person name="Proctor R.H."/>
        </authorList>
    </citation>
    <scope>NUCLEOTIDE SEQUENCE [LARGE SCALE GENOMIC DNA]</scope>
    <source>
        <strain evidence="7 8">NRRL 25311</strain>
    </source>
</reference>
<feature type="transmembrane region" description="Helical" evidence="6">
    <location>
        <begin position="168"/>
        <end position="188"/>
    </location>
</feature>
<keyword evidence="4 6" id="KW-0472">Membrane</keyword>
<evidence type="ECO:0000256" key="5">
    <source>
        <dbReference type="SAM" id="MobiDB-lite"/>
    </source>
</evidence>